<keyword evidence="1" id="KW-1133">Transmembrane helix</keyword>
<feature type="transmembrane region" description="Helical" evidence="1">
    <location>
        <begin position="7"/>
        <end position="26"/>
    </location>
</feature>
<feature type="transmembrane region" description="Helical" evidence="1">
    <location>
        <begin position="46"/>
        <end position="63"/>
    </location>
</feature>
<comment type="caution">
    <text evidence="2">The sequence shown here is derived from an EMBL/GenBank/DDBJ whole genome shotgun (WGS) entry which is preliminary data.</text>
</comment>
<evidence type="ECO:0000313" key="2">
    <source>
        <dbReference type="EMBL" id="KAF6158757.1"/>
    </source>
</evidence>
<keyword evidence="1" id="KW-0812">Transmembrane</keyword>
<evidence type="ECO:0000256" key="1">
    <source>
        <dbReference type="SAM" id="Phobius"/>
    </source>
</evidence>
<gene>
    <name evidence="2" type="ORF">GIB67_040271</name>
</gene>
<accession>A0A7J7MVB3</accession>
<organism evidence="2 3">
    <name type="scientific">Kingdonia uniflora</name>
    <dbReference type="NCBI Taxonomy" id="39325"/>
    <lineage>
        <taxon>Eukaryota</taxon>
        <taxon>Viridiplantae</taxon>
        <taxon>Streptophyta</taxon>
        <taxon>Embryophyta</taxon>
        <taxon>Tracheophyta</taxon>
        <taxon>Spermatophyta</taxon>
        <taxon>Magnoliopsida</taxon>
        <taxon>Ranunculales</taxon>
        <taxon>Circaeasteraceae</taxon>
        <taxon>Kingdonia</taxon>
    </lineage>
</organism>
<dbReference type="EMBL" id="JACGCM010001219">
    <property type="protein sequence ID" value="KAF6158757.1"/>
    <property type="molecule type" value="Genomic_DNA"/>
</dbReference>
<dbReference type="AlphaFoldDB" id="A0A7J7MVB3"/>
<protein>
    <submittedName>
        <fullName evidence="2">Uncharacterized protein</fullName>
    </submittedName>
</protein>
<reference evidence="2 3" key="1">
    <citation type="journal article" date="2020" name="IScience">
        <title>Genome Sequencing of the Endangered Kingdonia uniflora (Circaeasteraceae, Ranunculales) Reveals Potential Mechanisms of Evolutionary Specialization.</title>
        <authorList>
            <person name="Sun Y."/>
            <person name="Deng T."/>
            <person name="Zhang A."/>
            <person name="Moore M.J."/>
            <person name="Landis J.B."/>
            <person name="Lin N."/>
            <person name="Zhang H."/>
            <person name="Zhang X."/>
            <person name="Huang J."/>
            <person name="Zhang X."/>
            <person name="Sun H."/>
            <person name="Wang H."/>
        </authorList>
    </citation>
    <scope>NUCLEOTIDE SEQUENCE [LARGE SCALE GENOMIC DNA]</scope>
    <source>
        <strain evidence="2">TB1705</strain>
        <tissue evidence="2">Leaf</tissue>
    </source>
</reference>
<name>A0A7J7MVB3_9MAGN</name>
<proteinExistence type="predicted"/>
<keyword evidence="1" id="KW-0472">Membrane</keyword>
<evidence type="ECO:0000313" key="3">
    <source>
        <dbReference type="Proteomes" id="UP000541444"/>
    </source>
</evidence>
<keyword evidence="3" id="KW-1185">Reference proteome</keyword>
<dbReference type="Proteomes" id="UP000541444">
    <property type="component" value="Unassembled WGS sequence"/>
</dbReference>
<sequence>MGLLKEILAKEALAVYFMIVMVMCWVPSQKALGWSPISWQNARQSFMAWNLLLYLVRLLHGLNQTPQRQCKLSNQTIFFGSWDRLGKIQ</sequence>